<keyword evidence="3 6" id="KW-0378">Hydrolase</keyword>
<dbReference type="GO" id="GO:0046872">
    <property type="term" value="F:metal ion binding"/>
    <property type="evidence" value="ECO:0007669"/>
    <property type="project" value="UniProtKB-KW"/>
</dbReference>
<accession>A0A9D9DQ79</accession>
<evidence type="ECO:0000259" key="8">
    <source>
        <dbReference type="Pfam" id="PF01435"/>
    </source>
</evidence>
<dbReference type="GO" id="GO:0004222">
    <property type="term" value="F:metalloendopeptidase activity"/>
    <property type="evidence" value="ECO:0007669"/>
    <property type="project" value="InterPro"/>
</dbReference>
<reference evidence="9" key="1">
    <citation type="submission" date="2020-10" db="EMBL/GenBank/DDBJ databases">
        <authorList>
            <person name="Gilroy R."/>
        </authorList>
    </citation>
    <scope>NUCLEOTIDE SEQUENCE</scope>
    <source>
        <strain evidence="9">10192</strain>
    </source>
</reference>
<name>A0A9D9DQ79_9BACT</name>
<keyword evidence="4 6" id="KW-0862">Zinc</keyword>
<feature type="chain" id="PRO_5039305035" evidence="7">
    <location>
        <begin position="21"/>
        <end position="276"/>
    </location>
</feature>
<dbReference type="Gene3D" id="3.30.2010.10">
    <property type="entry name" value="Metalloproteases ('zincins'), catalytic domain"/>
    <property type="match status" value="1"/>
</dbReference>
<keyword evidence="1 6" id="KW-0645">Protease</keyword>
<keyword evidence="2" id="KW-0479">Metal-binding</keyword>
<comment type="caution">
    <text evidence="9">The sequence shown here is derived from an EMBL/GenBank/DDBJ whole genome shotgun (WGS) entry which is preliminary data.</text>
</comment>
<dbReference type="PANTHER" id="PTHR22726">
    <property type="entry name" value="METALLOENDOPEPTIDASE OMA1"/>
    <property type="match status" value="1"/>
</dbReference>
<evidence type="ECO:0000313" key="9">
    <source>
        <dbReference type="EMBL" id="MBO8430768.1"/>
    </source>
</evidence>
<keyword evidence="5 6" id="KW-0482">Metalloprotease</keyword>
<dbReference type="InterPro" id="IPR051156">
    <property type="entry name" value="Mito/Outer_Membr_Metalloprot"/>
</dbReference>
<keyword evidence="7" id="KW-0732">Signal</keyword>
<dbReference type="EMBL" id="JADIND010000109">
    <property type="protein sequence ID" value="MBO8430768.1"/>
    <property type="molecule type" value="Genomic_DNA"/>
</dbReference>
<dbReference type="InterPro" id="IPR001915">
    <property type="entry name" value="Peptidase_M48"/>
</dbReference>
<gene>
    <name evidence="9" type="ORF">IAC76_05215</name>
</gene>
<organism evidence="9 10">
    <name type="scientific">Candidatus Scatousia excrementipullorum</name>
    <dbReference type="NCBI Taxonomy" id="2840936"/>
    <lineage>
        <taxon>Bacteria</taxon>
        <taxon>Candidatus Scatousia</taxon>
    </lineage>
</organism>
<evidence type="ECO:0000256" key="3">
    <source>
        <dbReference type="ARBA" id="ARBA00022801"/>
    </source>
</evidence>
<evidence type="ECO:0000256" key="7">
    <source>
        <dbReference type="SAM" id="SignalP"/>
    </source>
</evidence>
<evidence type="ECO:0000256" key="2">
    <source>
        <dbReference type="ARBA" id="ARBA00022723"/>
    </source>
</evidence>
<dbReference type="GO" id="GO:0051603">
    <property type="term" value="P:proteolysis involved in protein catabolic process"/>
    <property type="evidence" value="ECO:0007669"/>
    <property type="project" value="TreeGrafter"/>
</dbReference>
<reference evidence="9" key="2">
    <citation type="journal article" date="2021" name="PeerJ">
        <title>Extensive microbial diversity within the chicken gut microbiome revealed by metagenomics and culture.</title>
        <authorList>
            <person name="Gilroy R."/>
            <person name="Ravi A."/>
            <person name="Getino M."/>
            <person name="Pursley I."/>
            <person name="Horton D.L."/>
            <person name="Alikhan N.F."/>
            <person name="Baker D."/>
            <person name="Gharbi K."/>
            <person name="Hall N."/>
            <person name="Watson M."/>
            <person name="Adriaenssens E.M."/>
            <person name="Foster-Nyarko E."/>
            <person name="Jarju S."/>
            <person name="Secka A."/>
            <person name="Antonio M."/>
            <person name="Oren A."/>
            <person name="Chaudhuri R.R."/>
            <person name="La Ragione R."/>
            <person name="Hildebrand F."/>
            <person name="Pallen M.J."/>
        </authorList>
    </citation>
    <scope>NUCLEOTIDE SEQUENCE</scope>
    <source>
        <strain evidence="9">10192</strain>
    </source>
</reference>
<evidence type="ECO:0000256" key="4">
    <source>
        <dbReference type="ARBA" id="ARBA00022833"/>
    </source>
</evidence>
<dbReference type="AlphaFoldDB" id="A0A9D9DQ79"/>
<dbReference type="GO" id="GO:0016020">
    <property type="term" value="C:membrane"/>
    <property type="evidence" value="ECO:0007669"/>
    <property type="project" value="TreeGrafter"/>
</dbReference>
<dbReference type="PANTHER" id="PTHR22726:SF1">
    <property type="entry name" value="METALLOENDOPEPTIDASE OMA1, MITOCHONDRIAL"/>
    <property type="match status" value="1"/>
</dbReference>
<sequence length="276" mass="30230">MKKVIISLFAAFVFVLPSVAAEWNAADRVPTVGQQLLSKNGLPSNTTFKVANGQRNNADVATTKVVYISSDELAYAGNDNEVAAVISTELGHIINGHYAKNKMREAAKAALTSNLSDDNIITTATYSDFVTNKTSLKDNKEADITGVDMMIQAGYNPLAMIVVITKHPGSFWEILTGKPANAERAMNVYDYLTYNYPSKVKAGYGCNEYRAFLAYADPIVEKRNSNAKKLEKFNKEQQQAKAERAANIAKYKATGGLTGWDATYTILKNLSESSER</sequence>
<dbReference type="Pfam" id="PF01435">
    <property type="entry name" value="Peptidase_M48"/>
    <property type="match status" value="1"/>
</dbReference>
<dbReference type="Proteomes" id="UP000823632">
    <property type="component" value="Unassembled WGS sequence"/>
</dbReference>
<proteinExistence type="inferred from homology"/>
<feature type="domain" description="Peptidase M48" evidence="8">
    <location>
        <begin position="28"/>
        <end position="186"/>
    </location>
</feature>
<evidence type="ECO:0000313" key="10">
    <source>
        <dbReference type="Proteomes" id="UP000823632"/>
    </source>
</evidence>
<comment type="similarity">
    <text evidence="6">Belongs to the peptidase M48 family.</text>
</comment>
<protein>
    <submittedName>
        <fullName evidence="9">M48 family metalloprotease</fullName>
    </submittedName>
</protein>
<evidence type="ECO:0000256" key="6">
    <source>
        <dbReference type="RuleBase" id="RU003983"/>
    </source>
</evidence>
<evidence type="ECO:0000256" key="5">
    <source>
        <dbReference type="ARBA" id="ARBA00023049"/>
    </source>
</evidence>
<feature type="signal peptide" evidence="7">
    <location>
        <begin position="1"/>
        <end position="20"/>
    </location>
</feature>
<evidence type="ECO:0000256" key="1">
    <source>
        <dbReference type="ARBA" id="ARBA00022670"/>
    </source>
</evidence>
<comment type="cofactor">
    <cofactor evidence="6">
        <name>Zn(2+)</name>
        <dbReference type="ChEBI" id="CHEBI:29105"/>
    </cofactor>
    <text evidence="6">Binds 1 zinc ion per subunit.</text>
</comment>